<gene>
    <name evidence="1" type="ORF">HMPREF3180_01668</name>
</gene>
<dbReference type="PATRIC" id="fig|157687.3.peg.1662"/>
<dbReference type="Gene3D" id="3.40.50.1000">
    <property type="entry name" value="HAD superfamily/HAD-like"/>
    <property type="match status" value="1"/>
</dbReference>
<dbReference type="Pfam" id="PF12710">
    <property type="entry name" value="HAD"/>
    <property type="match status" value="1"/>
</dbReference>
<evidence type="ECO:0000313" key="2">
    <source>
        <dbReference type="Proteomes" id="UP000070483"/>
    </source>
</evidence>
<name>A0A134A3A3_9FUSO</name>
<sequence>MRKEEVGKKKIIVYDFDKTLYDGETGVNFSVFYLKKYPIRSVLFLMKYSKDLIFYLLKIIDLTTLKERYFEFLERHSKGEVEKLVAGFWETKRHKIYSWTREELEKNKKECEMVIVSSASPLFLIENFLLSLGYDKVFGTNFVNDGKDDKVTFVAKIDGENNKGEEKVKKLDEWAKENGFEYEIVKFYSDSLADEPLYNISCRKYWIKKGIKIEGMPKRKTLFDKLFWK</sequence>
<dbReference type="InterPro" id="IPR023214">
    <property type="entry name" value="HAD_sf"/>
</dbReference>
<keyword evidence="1" id="KW-0378">Hydrolase</keyword>
<dbReference type="InterPro" id="IPR036412">
    <property type="entry name" value="HAD-like_sf"/>
</dbReference>
<dbReference type="EMBL" id="LSDD01000124">
    <property type="protein sequence ID" value="KXB62163.1"/>
    <property type="molecule type" value="Genomic_DNA"/>
</dbReference>
<reference evidence="2" key="1">
    <citation type="submission" date="2016-01" db="EMBL/GenBank/DDBJ databases">
        <authorList>
            <person name="Mitreva M."/>
            <person name="Pepin K.H."/>
            <person name="Mihindukulasuriya K.A."/>
            <person name="Fulton R."/>
            <person name="Fronick C."/>
            <person name="O'Laughlin M."/>
            <person name="Miner T."/>
            <person name="Herter B."/>
            <person name="Rosa B.A."/>
            <person name="Cordes M."/>
            <person name="Tomlinson C."/>
            <person name="Wollam A."/>
            <person name="Palsikar V.B."/>
            <person name="Mardis E.R."/>
            <person name="Wilson R.K."/>
        </authorList>
    </citation>
    <scope>NUCLEOTIDE SEQUENCE [LARGE SCALE GENOMIC DNA]</scope>
    <source>
        <strain evidence="2">KA00185</strain>
    </source>
</reference>
<dbReference type="GO" id="GO:0016787">
    <property type="term" value="F:hydrolase activity"/>
    <property type="evidence" value="ECO:0007669"/>
    <property type="project" value="UniProtKB-KW"/>
</dbReference>
<accession>A0A134A3A3</accession>
<proteinExistence type="predicted"/>
<comment type="caution">
    <text evidence="1">The sequence shown here is derived from an EMBL/GenBank/DDBJ whole genome shotgun (WGS) entry which is preliminary data.</text>
</comment>
<dbReference type="SUPFAM" id="SSF56784">
    <property type="entry name" value="HAD-like"/>
    <property type="match status" value="1"/>
</dbReference>
<dbReference type="Proteomes" id="UP000070483">
    <property type="component" value="Unassembled WGS sequence"/>
</dbReference>
<keyword evidence="2" id="KW-1185">Reference proteome</keyword>
<dbReference type="RefSeq" id="WP_060918283.1">
    <property type="nucleotide sequence ID" value="NZ_KQ960099.1"/>
</dbReference>
<protein>
    <submittedName>
        <fullName evidence="1">HAD hydrolase, family IB</fullName>
    </submittedName>
</protein>
<dbReference type="Gene3D" id="1.20.1440.100">
    <property type="entry name" value="SG protein - dephosphorylation function"/>
    <property type="match status" value="1"/>
</dbReference>
<evidence type="ECO:0000313" key="1">
    <source>
        <dbReference type="EMBL" id="KXB62163.1"/>
    </source>
</evidence>
<dbReference type="OrthoDB" id="9794212at2"/>
<dbReference type="NCBIfam" id="TIGR01488">
    <property type="entry name" value="HAD-SF-IB"/>
    <property type="match status" value="1"/>
</dbReference>
<dbReference type="STRING" id="157687.HMPREF3180_01668"/>
<dbReference type="AlphaFoldDB" id="A0A134A3A3"/>
<organism evidence="1 2">
    <name type="scientific">Leptotrichia wadei</name>
    <dbReference type="NCBI Taxonomy" id="157687"/>
    <lineage>
        <taxon>Bacteria</taxon>
        <taxon>Fusobacteriati</taxon>
        <taxon>Fusobacteriota</taxon>
        <taxon>Fusobacteriia</taxon>
        <taxon>Fusobacteriales</taxon>
        <taxon>Leptotrichiaceae</taxon>
        <taxon>Leptotrichia</taxon>
    </lineage>
</organism>